<feature type="non-terminal residue" evidence="2">
    <location>
        <position position="76"/>
    </location>
</feature>
<proteinExistence type="predicted"/>
<evidence type="ECO:0008006" key="3">
    <source>
        <dbReference type="Google" id="ProtNLM"/>
    </source>
</evidence>
<keyword evidence="1" id="KW-1133">Transmembrane helix</keyword>
<keyword evidence="1" id="KW-0472">Membrane</keyword>
<evidence type="ECO:0000313" key="2">
    <source>
        <dbReference type="EMBL" id="GAH85102.1"/>
    </source>
</evidence>
<sequence>MEPVNRVNNNKEDSLKKRYFFKLCANLIGLPISIVIQSIIPRGLGPSAYGDFTFLTNFFTKVTGFFDAGTSIAFYT</sequence>
<gene>
    <name evidence="2" type="ORF">S03H2_65228</name>
</gene>
<feature type="transmembrane region" description="Helical" evidence="1">
    <location>
        <begin position="20"/>
        <end position="40"/>
    </location>
</feature>
<protein>
    <recommendedName>
        <fullName evidence="3">Polysaccharide biosynthesis protein</fullName>
    </recommendedName>
</protein>
<comment type="caution">
    <text evidence="2">The sequence shown here is derived from an EMBL/GenBank/DDBJ whole genome shotgun (WGS) entry which is preliminary data.</text>
</comment>
<keyword evidence="1" id="KW-0812">Transmembrane</keyword>
<reference evidence="2" key="1">
    <citation type="journal article" date="2014" name="Front. Microbiol.">
        <title>High frequency of phylogenetically diverse reductive dehalogenase-homologous genes in deep subseafloor sedimentary metagenomes.</title>
        <authorList>
            <person name="Kawai M."/>
            <person name="Futagami T."/>
            <person name="Toyoda A."/>
            <person name="Takaki Y."/>
            <person name="Nishi S."/>
            <person name="Hori S."/>
            <person name="Arai W."/>
            <person name="Tsubouchi T."/>
            <person name="Morono Y."/>
            <person name="Uchiyama I."/>
            <person name="Ito T."/>
            <person name="Fujiyama A."/>
            <person name="Inagaki F."/>
            <person name="Takami H."/>
        </authorList>
    </citation>
    <scope>NUCLEOTIDE SEQUENCE</scope>
    <source>
        <strain evidence="2">Expedition CK06-06</strain>
    </source>
</reference>
<dbReference type="AlphaFoldDB" id="X1ITR1"/>
<organism evidence="2">
    <name type="scientific">marine sediment metagenome</name>
    <dbReference type="NCBI Taxonomy" id="412755"/>
    <lineage>
        <taxon>unclassified sequences</taxon>
        <taxon>metagenomes</taxon>
        <taxon>ecological metagenomes</taxon>
    </lineage>
</organism>
<accession>X1ITR1</accession>
<name>X1ITR1_9ZZZZ</name>
<dbReference type="EMBL" id="BARU01042455">
    <property type="protein sequence ID" value="GAH85102.1"/>
    <property type="molecule type" value="Genomic_DNA"/>
</dbReference>
<evidence type="ECO:0000256" key="1">
    <source>
        <dbReference type="SAM" id="Phobius"/>
    </source>
</evidence>